<proteinExistence type="predicted"/>
<protein>
    <submittedName>
        <fullName evidence="1">Uncharacterized protein</fullName>
    </submittedName>
</protein>
<evidence type="ECO:0000313" key="1">
    <source>
        <dbReference type="EMBL" id="KAI5658781.1"/>
    </source>
</evidence>
<reference evidence="2" key="1">
    <citation type="journal article" date="2023" name="Nat. Plants">
        <title>Single-cell RNA sequencing provides a high-resolution roadmap for understanding the multicellular compartmentation of specialized metabolism.</title>
        <authorList>
            <person name="Sun S."/>
            <person name="Shen X."/>
            <person name="Li Y."/>
            <person name="Li Y."/>
            <person name="Wang S."/>
            <person name="Li R."/>
            <person name="Zhang H."/>
            <person name="Shen G."/>
            <person name="Guo B."/>
            <person name="Wei J."/>
            <person name="Xu J."/>
            <person name="St-Pierre B."/>
            <person name="Chen S."/>
            <person name="Sun C."/>
        </authorList>
    </citation>
    <scope>NUCLEOTIDE SEQUENCE [LARGE SCALE GENOMIC DNA]</scope>
</reference>
<name>A0ACC0ADG5_CATRO</name>
<organism evidence="1 2">
    <name type="scientific">Catharanthus roseus</name>
    <name type="common">Madagascar periwinkle</name>
    <name type="synonym">Vinca rosea</name>
    <dbReference type="NCBI Taxonomy" id="4058"/>
    <lineage>
        <taxon>Eukaryota</taxon>
        <taxon>Viridiplantae</taxon>
        <taxon>Streptophyta</taxon>
        <taxon>Embryophyta</taxon>
        <taxon>Tracheophyta</taxon>
        <taxon>Spermatophyta</taxon>
        <taxon>Magnoliopsida</taxon>
        <taxon>eudicotyledons</taxon>
        <taxon>Gunneridae</taxon>
        <taxon>Pentapetalae</taxon>
        <taxon>asterids</taxon>
        <taxon>lamiids</taxon>
        <taxon>Gentianales</taxon>
        <taxon>Apocynaceae</taxon>
        <taxon>Rauvolfioideae</taxon>
        <taxon>Vinceae</taxon>
        <taxon>Catharanthinae</taxon>
        <taxon>Catharanthus</taxon>
    </lineage>
</organism>
<comment type="caution">
    <text evidence="1">The sequence shown here is derived from an EMBL/GenBank/DDBJ whole genome shotgun (WGS) entry which is preliminary data.</text>
</comment>
<evidence type="ECO:0000313" key="2">
    <source>
        <dbReference type="Proteomes" id="UP001060085"/>
    </source>
</evidence>
<sequence length="295" mass="31708">MEMDYRCLDLTVVSAEGLKDVNMFLKMDVYVVVQILGYGIGKNKKRTHIDRNGGTNPRWNHRIKFNIDEPSLNNNPQLALLFQLKSERTFGGDRDIGEVTIPMQEIYNNGAGDDDNDSERVVEYQVRTTSGKAKGTLKFSYKFGEKVKKQPEAKTKAGSNEAVTAFPPPASAPQPAGASMAYASYPGMGYAAYQQPYPGYGGYPAPQGYPAGYPPSASGYGYPPPPQGYGYGQPMQQVQQPKKKKGMGAGLGLGLGAGLLGGLLVGDMVSDVGEMDAYADGYGDAMDDVSGGFDF</sequence>
<accession>A0ACC0ADG5</accession>
<keyword evidence="2" id="KW-1185">Reference proteome</keyword>
<gene>
    <name evidence="1" type="ORF">M9H77_27574</name>
</gene>
<dbReference type="EMBL" id="CM044706">
    <property type="protein sequence ID" value="KAI5658781.1"/>
    <property type="molecule type" value="Genomic_DNA"/>
</dbReference>
<dbReference type="Proteomes" id="UP001060085">
    <property type="component" value="Linkage Group LG06"/>
</dbReference>